<name>A0A0A9DWW0_ARUDO</name>
<reference evidence="1" key="2">
    <citation type="journal article" date="2015" name="Data Brief">
        <title>Shoot transcriptome of the giant reed, Arundo donax.</title>
        <authorList>
            <person name="Barrero R.A."/>
            <person name="Guerrero F.D."/>
            <person name="Moolhuijzen P."/>
            <person name="Goolsby J.A."/>
            <person name="Tidwell J."/>
            <person name="Bellgard S.E."/>
            <person name="Bellgard M.I."/>
        </authorList>
    </citation>
    <scope>NUCLEOTIDE SEQUENCE</scope>
    <source>
        <tissue evidence="1">Shoot tissue taken approximately 20 cm above the soil surface</tissue>
    </source>
</reference>
<protein>
    <submittedName>
        <fullName evidence="1">Uncharacterized protein</fullName>
    </submittedName>
</protein>
<evidence type="ECO:0000313" key="1">
    <source>
        <dbReference type="EMBL" id="JAD88257.1"/>
    </source>
</evidence>
<accession>A0A0A9DWW0</accession>
<sequence length="55" mass="6180">MVLGGQRTRQSDCNELVFTFLHSSLLILEQLQLLNLTNQDPESSPTKLWTTATSC</sequence>
<dbReference type="AlphaFoldDB" id="A0A0A9DWW0"/>
<reference evidence="1" key="1">
    <citation type="submission" date="2014-09" db="EMBL/GenBank/DDBJ databases">
        <authorList>
            <person name="Magalhaes I.L.F."/>
            <person name="Oliveira U."/>
            <person name="Santos F.R."/>
            <person name="Vidigal T.H.D.A."/>
            <person name="Brescovit A.D."/>
            <person name="Santos A.J."/>
        </authorList>
    </citation>
    <scope>NUCLEOTIDE SEQUENCE</scope>
    <source>
        <tissue evidence="1">Shoot tissue taken approximately 20 cm above the soil surface</tissue>
    </source>
</reference>
<dbReference type="EMBL" id="GBRH01209638">
    <property type="protein sequence ID" value="JAD88257.1"/>
    <property type="molecule type" value="Transcribed_RNA"/>
</dbReference>
<organism evidence="1">
    <name type="scientific">Arundo donax</name>
    <name type="common">Giant reed</name>
    <name type="synonym">Donax arundinaceus</name>
    <dbReference type="NCBI Taxonomy" id="35708"/>
    <lineage>
        <taxon>Eukaryota</taxon>
        <taxon>Viridiplantae</taxon>
        <taxon>Streptophyta</taxon>
        <taxon>Embryophyta</taxon>
        <taxon>Tracheophyta</taxon>
        <taxon>Spermatophyta</taxon>
        <taxon>Magnoliopsida</taxon>
        <taxon>Liliopsida</taxon>
        <taxon>Poales</taxon>
        <taxon>Poaceae</taxon>
        <taxon>PACMAD clade</taxon>
        <taxon>Arundinoideae</taxon>
        <taxon>Arundineae</taxon>
        <taxon>Arundo</taxon>
    </lineage>
</organism>
<proteinExistence type="predicted"/>